<dbReference type="EMBL" id="CP019437">
    <property type="protein sequence ID" value="AQS47172.1"/>
    <property type="molecule type" value="Genomic_DNA"/>
</dbReference>
<dbReference type="EMBL" id="CP019437">
    <property type="protein sequence ID" value="AQS46680.1"/>
    <property type="molecule type" value="Genomic_DNA"/>
</dbReference>
<reference evidence="9 10" key="1">
    <citation type="submission" date="2017-01" db="EMBL/GenBank/DDBJ databases">
        <title>The complete genome sequence of a sulfur-oxidizing marine bacterium Thioclava sp. 25B10_4T.</title>
        <authorList>
            <person name="Liu Y."/>
            <person name="Lai Q."/>
            <person name="Shao Z."/>
        </authorList>
    </citation>
    <scope>NUCLEOTIDE SEQUENCE [LARGE SCALE GENOMIC DNA]</scope>
    <source>
        <strain evidence="9 10">25B10_4</strain>
    </source>
</reference>
<dbReference type="InterPro" id="IPR036291">
    <property type="entry name" value="NAD(P)-bd_dom_sf"/>
</dbReference>
<dbReference type="Gene3D" id="3.40.50.720">
    <property type="entry name" value="NAD(P)-binding Rossmann-like Domain"/>
    <property type="match status" value="1"/>
</dbReference>
<keyword evidence="6" id="KW-0560">Oxidoreductase</keyword>
<dbReference type="PANTHER" id="PTHR10491:SF4">
    <property type="entry name" value="METHIONINE ADENOSYLTRANSFERASE 2 SUBUNIT BETA"/>
    <property type="match status" value="1"/>
</dbReference>
<evidence type="ECO:0000256" key="6">
    <source>
        <dbReference type="RuleBase" id="RU364082"/>
    </source>
</evidence>
<dbReference type="InterPro" id="IPR029903">
    <property type="entry name" value="RmlD-like-bd"/>
</dbReference>
<evidence type="ECO:0000256" key="1">
    <source>
        <dbReference type="ARBA" id="ARBA00004781"/>
    </source>
</evidence>
<evidence type="ECO:0000256" key="3">
    <source>
        <dbReference type="ARBA" id="ARBA00012929"/>
    </source>
</evidence>
<dbReference type="PANTHER" id="PTHR10491">
    <property type="entry name" value="DTDP-4-DEHYDRORHAMNOSE REDUCTASE"/>
    <property type="match status" value="1"/>
</dbReference>
<comment type="similarity">
    <text evidence="2 6">Belongs to the dTDP-4-dehydrorhamnose reductase family.</text>
</comment>
<evidence type="ECO:0000256" key="5">
    <source>
        <dbReference type="ARBA" id="ARBA00048200"/>
    </source>
</evidence>
<evidence type="ECO:0000256" key="4">
    <source>
        <dbReference type="ARBA" id="ARBA00017099"/>
    </source>
</evidence>
<dbReference type="RefSeq" id="WP_075777681.1">
    <property type="nucleotide sequence ID" value="NZ_CP019437.1"/>
</dbReference>
<sequence length="281" mass="29861">MILVFGQTGQVAQELQRLAPDAAFLGRNRVDLRDPGAAAEAIREAKPEAVINAAAYTAVDKAEEEEALAQVVNGDAPAAMAKACRDLDIPLIHISTDYVFDGSGDAPFEPTDPTDPLGAYGRTKLAGEQAIRAAGGPFAILRTSWVFSSHGGNFVKTMLRLSESRERLTIVADQIGGPTPAKAIAEACLTIAKELQRAPKKSGVYHFSGSPDVSWAGFAREIFARAGRGVTVEDIPTADYPTPAKRPLNSRLDCSDLAVFGLNRPDWSSGLDEVLTELGAI</sequence>
<dbReference type="Gene3D" id="3.90.25.10">
    <property type="entry name" value="UDP-galactose 4-epimerase, domain 1"/>
    <property type="match status" value="1"/>
</dbReference>
<name>A0ABN4X3X9_9RHOB</name>
<organism evidence="9 10">
    <name type="scientific">Thioclava nitratireducens</name>
    <dbReference type="NCBI Taxonomy" id="1915078"/>
    <lineage>
        <taxon>Bacteria</taxon>
        <taxon>Pseudomonadati</taxon>
        <taxon>Pseudomonadota</taxon>
        <taxon>Alphaproteobacteria</taxon>
        <taxon>Rhodobacterales</taxon>
        <taxon>Paracoccaceae</taxon>
        <taxon>Thioclava</taxon>
    </lineage>
</organism>
<evidence type="ECO:0000256" key="2">
    <source>
        <dbReference type="ARBA" id="ARBA00010944"/>
    </source>
</evidence>
<dbReference type="EC" id="1.1.1.133" evidence="3 6"/>
<feature type="domain" description="RmlD-like substrate binding" evidence="7">
    <location>
        <begin position="2"/>
        <end position="278"/>
    </location>
</feature>
<comment type="pathway">
    <text evidence="1 6">Carbohydrate biosynthesis; dTDP-L-rhamnose biosynthesis.</text>
</comment>
<dbReference type="Proteomes" id="UP000185622">
    <property type="component" value="Chromosome"/>
</dbReference>
<dbReference type="Pfam" id="PF04321">
    <property type="entry name" value="RmlD_sub_bind"/>
    <property type="match status" value="1"/>
</dbReference>
<comment type="function">
    <text evidence="6">Catalyzes the reduction of dTDP-6-deoxy-L-lyxo-4-hexulose to yield dTDP-L-rhamnose.</text>
</comment>
<comment type="cofactor">
    <cofactor evidence="6">
        <name>Mg(2+)</name>
        <dbReference type="ChEBI" id="CHEBI:18420"/>
    </cofactor>
    <text evidence="6">Binds 1 Mg(2+) ion per monomer.</text>
</comment>
<evidence type="ECO:0000313" key="8">
    <source>
        <dbReference type="EMBL" id="AQS46680.1"/>
    </source>
</evidence>
<dbReference type="CDD" id="cd05254">
    <property type="entry name" value="dTDP_HR_like_SDR_e"/>
    <property type="match status" value="1"/>
</dbReference>
<accession>A0ABN4X3X9</accession>
<gene>
    <name evidence="8" type="ORF">BMG03_01815</name>
    <name evidence="9" type="ORF">BMG03_04685</name>
</gene>
<dbReference type="SUPFAM" id="SSF51735">
    <property type="entry name" value="NAD(P)-binding Rossmann-fold domains"/>
    <property type="match status" value="1"/>
</dbReference>
<evidence type="ECO:0000313" key="10">
    <source>
        <dbReference type="Proteomes" id="UP000185622"/>
    </source>
</evidence>
<evidence type="ECO:0000313" key="9">
    <source>
        <dbReference type="EMBL" id="AQS47172.1"/>
    </source>
</evidence>
<keyword evidence="10" id="KW-1185">Reference proteome</keyword>
<proteinExistence type="inferred from homology"/>
<comment type="catalytic activity">
    <reaction evidence="5 6">
        <text>dTDP-beta-L-rhamnose + NADP(+) = dTDP-4-dehydro-beta-L-rhamnose + NADPH + H(+)</text>
        <dbReference type="Rhea" id="RHEA:21796"/>
        <dbReference type="ChEBI" id="CHEBI:15378"/>
        <dbReference type="ChEBI" id="CHEBI:57510"/>
        <dbReference type="ChEBI" id="CHEBI:57783"/>
        <dbReference type="ChEBI" id="CHEBI:58349"/>
        <dbReference type="ChEBI" id="CHEBI:62830"/>
        <dbReference type="EC" id="1.1.1.133"/>
    </reaction>
</comment>
<keyword evidence="6" id="KW-0521">NADP</keyword>
<protein>
    <recommendedName>
        <fullName evidence="4 6">dTDP-4-dehydrorhamnose reductase</fullName>
        <ecNumber evidence="3 6">1.1.1.133</ecNumber>
    </recommendedName>
</protein>
<dbReference type="InterPro" id="IPR005913">
    <property type="entry name" value="dTDP_dehydrorham_reduct"/>
</dbReference>
<evidence type="ECO:0000259" key="7">
    <source>
        <dbReference type="Pfam" id="PF04321"/>
    </source>
</evidence>
<dbReference type="NCBIfam" id="TIGR01214">
    <property type="entry name" value="rmlD"/>
    <property type="match status" value="1"/>
</dbReference>